<organism evidence="1 2">
    <name type="scientific">Saccharothrix carnea</name>
    <dbReference type="NCBI Taxonomy" id="1280637"/>
    <lineage>
        <taxon>Bacteria</taxon>
        <taxon>Bacillati</taxon>
        <taxon>Actinomycetota</taxon>
        <taxon>Actinomycetes</taxon>
        <taxon>Pseudonocardiales</taxon>
        <taxon>Pseudonocardiaceae</taxon>
        <taxon>Saccharothrix</taxon>
    </lineage>
</organism>
<dbReference type="Proteomes" id="UP000241118">
    <property type="component" value="Unassembled WGS sequence"/>
</dbReference>
<dbReference type="AlphaFoldDB" id="A0A2P8IG15"/>
<sequence>MNREVSSAVRQITIVRPGHPRVGKPIDLQERDMRIVLVRPDRYCLTAVGKLTTEFKGVLPRRVVTDTVLRARRDLEGRIVHEAVDVVLQSLARHRLDRLRTEV</sequence>
<proteinExistence type="predicted"/>
<keyword evidence="2" id="KW-1185">Reference proteome</keyword>
<gene>
    <name evidence="1" type="ORF">B0I31_102371</name>
</gene>
<protein>
    <submittedName>
        <fullName evidence="1">Uncharacterized protein</fullName>
    </submittedName>
</protein>
<evidence type="ECO:0000313" key="1">
    <source>
        <dbReference type="EMBL" id="PSL57393.1"/>
    </source>
</evidence>
<dbReference type="RefSeq" id="WP_245949716.1">
    <property type="nucleotide sequence ID" value="NZ_PYAX01000002.1"/>
</dbReference>
<name>A0A2P8IG15_SACCR</name>
<reference evidence="1 2" key="1">
    <citation type="submission" date="2018-03" db="EMBL/GenBank/DDBJ databases">
        <title>Genomic Encyclopedia of Type Strains, Phase III (KMG-III): the genomes of soil and plant-associated and newly described type strains.</title>
        <authorList>
            <person name="Whitman W."/>
        </authorList>
    </citation>
    <scope>NUCLEOTIDE SEQUENCE [LARGE SCALE GENOMIC DNA]</scope>
    <source>
        <strain evidence="1 2">CGMCC 4.7097</strain>
    </source>
</reference>
<accession>A0A2P8IG15</accession>
<evidence type="ECO:0000313" key="2">
    <source>
        <dbReference type="Proteomes" id="UP000241118"/>
    </source>
</evidence>
<comment type="caution">
    <text evidence="1">The sequence shown here is derived from an EMBL/GenBank/DDBJ whole genome shotgun (WGS) entry which is preliminary data.</text>
</comment>
<dbReference type="EMBL" id="PYAX01000002">
    <property type="protein sequence ID" value="PSL57393.1"/>
    <property type="molecule type" value="Genomic_DNA"/>
</dbReference>